<evidence type="ECO:0000256" key="2">
    <source>
        <dbReference type="SAM" id="MobiDB-lite"/>
    </source>
</evidence>
<keyword evidence="5" id="KW-1185">Reference proteome</keyword>
<dbReference type="InterPro" id="IPR051083">
    <property type="entry name" value="GrpII_Intron_Splice-Mob/Def"/>
</dbReference>
<feature type="domain" description="Reverse transcriptase" evidence="3">
    <location>
        <begin position="145"/>
        <end position="372"/>
    </location>
</feature>
<dbReference type="PANTHER" id="PTHR34047:SF8">
    <property type="entry name" value="PROTEIN YKFC"/>
    <property type="match status" value="1"/>
</dbReference>
<dbReference type="InterPro" id="IPR030931">
    <property type="entry name" value="Group_II_RT_mat"/>
</dbReference>
<dbReference type="NCBIfam" id="TIGR04416">
    <property type="entry name" value="group_II_RT_mat"/>
    <property type="match status" value="1"/>
</dbReference>
<keyword evidence="4" id="KW-0548">Nucleotidyltransferase</keyword>
<dbReference type="EMBL" id="CP139781">
    <property type="protein sequence ID" value="WRQ89045.1"/>
    <property type="molecule type" value="Genomic_DNA"/>
</dbReference>
<organism evidence="4 5">
    <name type="scientific">Actomonas aquatica</name>
    <dbReference type="NCBI Taxonomy" id="2866162"/>
    <lineage>
        <taxon>Bacteria</taxon>
        <taxon>Pseudomonadati</taxon>
        <taxon>Verrucomicrobiota</taxon>
        <taxon>Opitutia</taxon>
        <taxon>Opitutales</taxon>
        <taxon>Opitutaceae</taxon>
        <taxon>Actomonas</taxon>
    </lineage>
</organism>
<evidence type="ECO:0000256" key="1">
    <source>
        <dbReference type="ARBA" id="ARBA00034120"/>
    </source>
</evidence>
<dbReference type="GO" id="GO:0003964">
    <property type="term" value="F:RNA-directed DNA polymerase activity"/>
    <property type="evidence" value="ECO:0007669"/>
    <property type="project" value="UniProtKB-KW"/>
</dbReference>
<dbReference type="CDD" id="cd01651">
    <property type="entry name" value="RT_G2_intron"/>
    <property type="match status" value="1"/>
</dbReference>
<dbReference type="PANTHER" id="PTHR34047">
    <property type="entry name" value="NUCLEAR INTRON MATURASE 1, MITOCHONDRIAL-RELATED"/>
    <property type="match status" value="1"/>
</dbReference>
<feature type="region of interest" description="Disordered" evidence="2">
    <location>
        <begin position="1"/>
        <end position="79"/>
    </location>
</feature>
<dbReference type="Pfam" id="PF08388">
    <property type="entry name" value="GIIM"/>
    <property type="match status" value="1"/>
</dbReference>
<dbReference type="Pfam" id="PF00078">
    <property type="entry name" value="RVT_1"/>
    <property type="match status" value="1"/>
</dbReference>
<gene>
    <name evidence="4" type="primary">ltrA</name>
    <name evidence="4" type="ORF">K1X11_006470</name>
</gene>
<reference evidence="4 5" key="1">
    <citation type="submission" date="2021-08" db="EMBL/GenBank/DDBJ databases">
        <authorList>
            <person name="Zhang D."/>
            <person name="Zhang A."/>
            <person name="Wang L."/>
        </authorList>
    </citation>
    <scope>NUCLEOTIDE SEQUENCE [LARGE SCALE GENOMIC DNA]</scope>
    <source>
        <strain evidence="4 5">WL0086</strain>
    </source>
</reference>
<dbReference type="InterPro" id="IPR013597">
    <property type="entry name" value="Mat_intron_G2"/>
</dbReference>
<accession>A0ABZ1CCC9</accession>
<reference evidence="4 5" key="2">
    <citation type="submission" date="2023-12" db="EMBL/GenBank/DDBJ databases">
        <title>Description of an unclassified Opitutus bacterium of Verrucomicrobiota.</title>
        <authorList>
            <person name="Zhang D.-F."/>
        </authorList>
    </citation>
    <scope>NUCLEOTIDE SEQUENCE [LARGE SCALE GENOMIC DNA]</scope>
    <source>
        <strain evidence="4 5">WL0086</strain>
    </source>
</reference>
<keyword evidence="4" id="KW-0695">RNA-directed DNA polymerase</keyword>
<dbReference type="InterPro" id="IPR000477">
    <property type="entry name" value="RT_dom"/>
</dbReference>
<dbReference type="SUPFAM" id="SSF56672">
    <property type="entry name" value="DNA/RNA polymerases"/>
    <property type="match status" value="1"/>
</dbReference>
<protein>
    <submittedName>
        <fullName evidence="4">Group II intron reverse transcriptase/maturase</fullName>
        <ecNumber evidence="4">2.7.7.49</ecNumber>
    </submittedName>
</protein>
<feature type="compositionally biased region" description="Polar residues" evidence="2">
    <location>
        <begin position="59"/>
        <end position="72"/>
    </location>
</feature>
<evidence type="ECO:0000313" key="4">
    <source>
        <dbReference type="EMBL" id="WRQ89045.1"/>
    </source>
</evidence>
<feature type="compositionally biased region" description="Gly residues" evidence="2">
    <location>
        <begin position="10"/>
        <end position="19"/>
    </location>
</feature>
<name>A0ABZ1CCC9_9BACT</name>
<dbReference type="PROSITE" id="PS50878">
    <property type="entry name" value="RT_POL"/>
    <property type="match status" value="1"/>
</dbReference>
<comment type="similarity">
    <text evidence="1">Belongs to the bacterial reverse transcriptase family.</text>
</comment>
<dbReference type="EC" id="2.7.7.49" evidence="4"/>
<keyword evidence="4" id="KW-0808">Transferase</keyword>
<proteinExistence type="inferred from homology"/>
<dbReference type="Proteomes" id="UP000738431">
    <property type="component" value="Chromosome"/>
</dbReference>
<evidence type="ECO:0000313" key="5">
    <source>
        <dbReference type="Proteomes" id="UP000738431"/>
    </source>
</evidence>
<dbReference type="InterPro" id="IPR043502">
    <property type="entry name" value="DNA/RNA_pol_sf"/>
</dbReference>
<sequence length="519" mass="58500">MKHPVPSGSIVGGNTGGARAGVSRGRSSRRGNEPGVGSDGLPVRRRIRRSHPDEGPNRTHASGSARSSSAQTPPGVADWWCEAVPPDAGYEQGQGQADHLLEAILDTTNVSTAWRRVKANRGAPGVDGITIDDFPARFREHWPRLRDALLAGTYVPAPVRRVELAKPDGGVRPLGIPTVLDRVIQQTIAQQLGPIFEPGFSDHSYGFRPHRRAHDAVRHVANTIKQEGRRIAVDLDLSKFFDRVNHDVLMVRVARKVKDRRVLRLIARYLRAGVAVDGRWQRTAEGVPQGGPLSPLLANVVLDDLDHELERRGHRFARYADDFVILVKSQRAGERVMASISRFLEDTLKLKVNETKSAVVQTNALTFLGFAFKGSRIVWSEQSLWRFEHEVRELTSRRWGVAMAVRIQHLGQYLRGWMGYYGLSRTYGAVRHLEHWIRRRLRCCYWKMWKTRRNRIRQLLRLGVSKRDAILNGLSGSGCWAMSKSPALNQALHNDWLTVEGLPSLVQLWTHIHYPTTVR</sequence>
<evidence type="ECO:0000259" key="3">
    <source>
        <dbReference type="PROSITE" id="PS50878"/>
    </source>
</evidence>